<dbReference type="Pfam" id="PF20044">
    <property type="entry name" value="DUF6446"/>
    <property type="match status" value="1"/>
</dbReference>
<keyword evidence="3" id="KW-1185">Reference proteome</keyword>
<keyword evidence="1" id="KW-0812">Transmembrane</keyword>
<evidence type="ECO:0000256" key="1">
    <source>
        <dbReference type="SAM" id="Phobius"/>
    </source>
</evidence>
<evidence type="ECO:0008006" key="4">
    <source>
        <dbReference type="Google" id="ProtNLM"/>
    </source>
</evidence>
<proteinExistence type="predicted"/>
<keyword evidence="1" id="KW-1133">Transmembrane helix</keyword>
<dbReference type="RefSeq" id="WP_184011737.1">
    <property type="nucleotide sequence ID" value="NZ_JACIJS010000006.1"/>
</dbReference>
<feature type="transmembrane region" description="Helical" evidence="1">
    <location>
        <begin position="6"/>
        <end position="31"/>
    </location>
</feature>
<evidence type="ECO:0000313" key="2">
    <source>
        <dbReference type="EMBL" id="MBB5516291.1"/>
    </source>
</evidence>
<protein>
    <recommendedName>
        <fullName evidence="4">Histidine kinase</fullName>
    </recommendedName>
</protein>
<accession>A0A840WNU2</accession>
<name>A0A840WNU2_9RHOB</name>
<organism evidence="2 3">
    <name type="scientific">Rubricella aquisinus</name>
    <dbReference type="NCBI Taxonomy" id="2028108"/>
    <lineage>
        <taxon>Bacteria</taxon>
        <taxon>Pseudomonadati</taxon>
        <taxon>Pseudomonadota</taxon>
        <taxon>Alphaproteobacteria</taxon>
        <taxon>Rhodobacterales</taxon>
        <taxon>Paracoccaceae</taxon>
        <taxon>Rubricella</taxon>
    </lineage>
</organism>
<dbReference type="EMBL" id="JACIJS010000006">
    <property type="protein sequence ID" value="MBB5516291.1"/>
    <property type="molecule type" value="Genomic_DNA"/>
</dbReference>
<sequence length="149" mass="16357">MTRAQIVIVVLVAFALTLGGVLYYTTVYAYYERVSLVSSIEVQGRTIPVASYEGIDSPTSPLKIRGCFRVDPDTFDGMTPATDATPLIPPDWFDCFDAGALTADIASGAATAFVAQDNTPEADLDFRIQTYVAVYPDGRAYLWRQRNEQ</sequence>
<gene>
    <name evidence="2" type="ORF">FHS89_002317</name>
</gene>
<comment type="caution">
    <text evidence="2">The sequence shown here is derived from an EMBL/GenBank/DDBJ whole genome shotgun (WGS) entry which is preliminary data.</text>
</comment>
<dbReference type="AlphaFoldDB" id="A0A840WNU2"/>
<dbReference type="InterPro" id="IPR045616">
    <property type="entry name" value="DUF6446"/>
</dbReference>
<dbReference type="Proteomes" id="UP000553766">
    <property type="component" value="Unassembled WGS sequence"/>
</dbReference>
<reference evidence="2 3" key="1">
    <citation type="submission" date="2020-08" db="EMBL/GenBank/DDBJ databases">
        <title>Genomic Encyclopedia of Type Strains, Phase IV (KMG-IV): sequencing the most valuable type-strain genomes for metagenomic binning, comparative biology and taxonomic classification.</title>
        <authorList>
            <person name="Goeker M."/>
        </authorList>
    </citation>
    <scope>NUCLEOTIDE SEQUENCE [LARGE SCALE GENOMIC DNA]</scope>
    <source>
        <strain evidence="2 3">DSM 103377</strain>
    </source>
</reference>
<keyword evidence="1" id="KW-0472">Membrane</keyword>
<evidence type="ECO:0000313" key="3">
    <source>
        <dbReference type="Proteomes" id="UP000553766"/>
    </source>
</evidence>